<evidence type="ECO:0000313" key="2">
    <source>
        <dbReference type="RefSeq" id="XP_017303657.1"/>
    </source>
</evidence>
<dbReference type="KEGG" id="dci:103519353"/>
<sequence length="104" mass="11839">MASDSYVFDTAGNLQELLKKHTEPGCGKFQLIGHEKSDCLIVKWNVGDKTKLGCYNYPADKFQHKPAQGEEVKAREEQHKLLLFVHHKSIIMYNCKVVTDSTTK</sequence>
<keyword evidence="1" id="KW-1185">Reference proteome</keyword>
<dbReference type="GeneID" id="103519353"/>
<protein>
    <submittedName>
        <fullName evidence="2">Uncharacterized protein LOC103519353</fullName>
    </submittedName>
</protein>
<dbReference type="PaxDb" id="121845-A0A1S4ENL2"/>
<reference evidence="2" key="1">
    <citation type="submission" date="2025-08" db="UniProtKB">
        <authorList>
            <consortium name="RefSeq"/>
        </authorList>
    </citation>
    <scope>IDENTIFICATION</scope>
</reference>
<organism evidence="1 2">
    <name type="scientific">Diaphorina citri</name>
    <name type="common">Asian citrus psyllid</name>
    <dbReference type="NCBI Taxonomy" id="121845"/>
    <lineage>
        <taxon>Eukaryota</taxon>
        <taxon>Metazoa</taxon>
        <taxon>Ecdysozoa</taxon>
        <taxon>Arthropoda</taxon>
        <taxon>Hexapoda</taxon>
        <taxon>Insecta</taxon>
        <taxon>Pterygota</taxon>
        <taxon>Neoptera</taxon>
        <taxon>Paraneoptera</taxon>
        <taxon>Hemiptera</taxon>
        <taxon>Sternorrhyncha</taxon>
        <taxon>Psylloidea</taxon>
        <taxon>Psyllidae</taxon>
        <taxon>Diaphorininae</taxon>
        <taxon>Diaphorina</taxon>
    </lineage>
</organism>
<proteinExistence type="predicted"/>
<accession>A0A1S4ENL2</accession>
<gene>
    <name evidence="2" type="primary">LOC103519353</name>
</gene>
<evidence type="ECO:0000313" key="1">
    <source>
        <dbReference type="Proteomes" id="UP000079169"/>
    </source>
</evidence>
<name>A0A1S4ENL2_DIACI</name>
<dbReference type="AlphaFoldDB" id="A0A1S4ENL2"/>
<feature type="non-terminal residue" evidence="2">
    <location>
        <position position="104"/>
    </location>
</feature>
<dbReference type="Proteomes" id="UP000079169">
    <property type="component" value="Unplaced"/>
</dbReference>
<dbReference type="RefSeq" id="XP_017303657.1">
    <property type="nucleotide sequence ID" value="XM_017448168.2"/>
</dbReference>